<evidence type="ECO:0000256" key="14">
    <source>
        <dbReference type="PIRSR" id="PIRSR000097-3"/>
    </source>
</evidence>
<dbReference type="GO" id="GO:0047036">
    <property type="term" value="F:codeinone reductase (NADPH) activity"/>
    <property type="evidence" value="ECO:0007669"/>
    <property type="project" value="UniProtKB-EC"/>
</dbReference>
<dbReference type="Proteomes" id="UP001177140">
    <property type="component" value="Unassembled WGS sequence"/>
</dbReference>
<proteinExistence type="inferred from homology"/>
<dbReference type="PANTHER" id="PTHR11732">
    <property type="entry name" value="ALDO/KETO REDUCTASE"/>
    <property type="match status" value="1"/>
</dbReference>
<dbReference type="PIRSF" id="PIRSF000097">
    <property type="entry name" value="AKR"/>
    <property type="match status" value="1"/>
</dbReference>
<evidence type="ECO:0000256" key="7">
    <source>
        <dbReference type="ARBA" id="ARBA00050211"/>
    </source>
</evidence>
<dbReference type="InterPro" id="IPR018170">
    <property type="entry name" value="Aldo/ket_reductase_CS"/>
</dbReference>
<dbReference type="EMBL" id="JAJJMA010186211">
    <property type="protein sequence ID" value="MCL7038050.1"/>
    <property type="molecule type" value="Genomic_DNA"/>
</dbReference>
<gene>
    <name evidence="16" type="ORF">MKW94_022205</name>
</gene>
<evidence type="ECO:0000256" key="4">
    <source>
        <dbReference type="ARBA" id="ARBA00022589"/>
    </source>
</evidence>
<feature type="site" description="Lowers pKa of active site Tyr" evidence="14">
    <location>
        <position position="86"/>
    </location>
</feature>
<name>A0AA41SN62_PAPNU</name>
<organism evidence="16 17">
    <name type="scientific">Papaver nudicaule</name>
    <name type="common">Iceland poppy</name>
    <dbReference type="NCBI Taxonomy" id="74823"/>
    <lineage>
        <taxon>Eukaryota</taxon>
        <taxon>Viridiplantae</taxon>
        <taxon>Streptophyta</taxon>
        <taxon>Embryophyta</taxon>
        <taxon>Tracheophyta</taxon>
        <taxon>Spermatophyta</taxon>
        <taxon>Magnoliopsida</taxon>
        <taxon>Ranunculales</taxon>
        <taxon>Papaveraceae</taxon>
        <taxon>Papaveroideae</taxon>
        <taxon>Papaver</taxon>
    </lineage>
</organism>
<keyword evidence="4" id="KW-0017">Alkaloid metabolism</keyword>
<evidence type="ECO:0000256" key="11">
    <source>
        <dbReference type="ARBA" id="ARBA00060571"/>
    </source>
</evidence>
<feature type="domain" description="NADP-dependent oxidoreductase" evidence="15">
    <location>
        <begin position="32"/>
        <end position="273"/>
    </location>
</feature>
<protein>
    <recommendedName>
        <fullName evidence="12">codeinone reductase (NADPH)</fullName>
        <ecNumber evidence="12">1.1.1.247</ecNumber>
    </recommendedName>
</protein>
<evidence type="ECO:0000256" key="6">
    <source>
        <dbReference type="ARBA" id="ARBA00023002"/>
    </source>
</evidence>
<comment type="catalytic activity">
    <reaction evidence="9">
        <text>neopine + NADP(+) = neopinone + NADPH + H(+)</text>
        <dbReference type="Rhea" id="RHEA:75135"/>
        <dbReference type="ChEBI" id="CHEBI:15378"/>
        <dbReference type="ChEBI" id="CHEBI:57783"/>
        <dbReference type="ChEBI" id="CHEBI:58349"/>
        <dbReference type="ChEBI" id="CHEBI:59950"/>
        <dbReference type="ChEBI" id="CHEBI:194190"/>
        <dbReference type="EC" id="1.1.1.247"/>
    </reaction>
    <physiologicalReaction direction="right-to-left" evidence="9">
        <dbReference type="Rhea" id="RHEA:75137"/>
    </physiologicalReaction>
</comment>
<evidence type="ECO:0000256" key="13">
    <source>
        <dbReference type="PIRSR" id="PIRSR000097-1"/>
    </source>
</evidence>
<evidence type="ECO:0000313" key="17">
    <source>
        <dbReference type="Proteomes" id="UP001177140"/>
    </source>
</evidence>
<comment type="catalytic activity">
    <reaction evidence="8">
        <text>morphine + NADP(+) = morphinone + NADPH + H(+)</text>
        <dbReference type="Rhea" id="RHEA:14321"/>
        <dbReference type="ChEBI" id="CHEBI:15378"/>
        <dbReference type="ChEBI" id="CHEBI:57728"/>
        <dbReference type="ChEBI" id="CHEBI:57783"/>
        <dbReference type="ChEBI" id="CHEBI:58097"/>
        <dbReference type="ChEBI" id="CHEBI:58349"/>
    </reaction>
    <physiologicalReaction direction="left-to-right" evidence="8">
        <dbReference type="Rhea" id="RHEA:14322"/>
    </physiologicalReaction>
    <physiologicalReaction direction="right-to-left" evidence="8">
        <dbReference type="Rhea" id="RHEA:14323"/>
    </physiologicalReaction>
</comment>
<dbReference type="GO" id="GO:0005829">
    <property type="term" value="C:cytosol"/>
    <property type="evidence" value="ECO:0007669"/>
    <property type="project" value="UniProtKB-SubCell"/>
</dbReference>
<evidence type="ECO:0000256" key="9">
    <source>
        <dbReference type="ARBA" id="ARBA00051402"/>
    </source>
</evidence>
<feature type="active site" description="Proton donor" evidence="13">
    <location>
        <position position="56"/>
    </location>
</feature>
<keyword evidence="17" id="KW-1185">Reference proteome</keyword>
<keyword evidence="3" id="KW-0963">Cytoplasm</keyword>
<evidence type="ECO:0000313" key="16">
    <source>
        <dbReference type="EMBL" id="MCL7038050.1"/>
    </source>
</evidence>
<dbReference type="PROSITE" id="PS00063">
    <property type="entry name" value="ALDOKETO_REDUCTASE_3"/>
    <property type="match status" value="1"/>
</dbReference>
<dbReference type="FunFam" id="3.20.20.100:FF:000013">
    <property type="entry name" value="NADPH-dependent codeinone reductase 1-1"/>
    <property type="match status" value="1"/>
</dbReference>
<evidence type="ECO:0000256" key="8">
    <source>
        <dbReference type="ARBA" id="ARBA00050731"/>
    </source>
</evidence>
<comment type="catalytic activity">
    <reaction evidence="7">
        <text>neomorphine + NADP(+) = neomorphinone + NADPH + H(+)</text>
        <dbReference type="Rhea" id="RHEA:75971"/>
        <dbReference type="ChEBI" id="CHEBI:15378"/>
        <dbReference type="ChEBI" id="CHEBI:57783"/>
        <dbReference type="ChEBI" id="CHEBI:58349"/>
        <dbReference type="ChEBI" id="CHEBI:194188"/>
        <dbReference type="ChEBI" id="CHEBI:194513"/>
    </reaction>
    <physiologicalReaction direction="right-to-left" evidence="7">
        <dbReference type="Rhea" id="RHEA:75973"/>
    </physiologicalReaction>
</comment>
<dbReference type="Gene3D" id="3.20.20.100">
    <property type="entry name" value="NADP-dependent oxidoreductase domain"/>
    <property type="match status" value="1"/>
</dbReference>
<dbReference type="EC" id="1.1.1.247" evidence="12"/>
<dbReference type="InterPro" id="IPR023210">
    <property type="entry name" value="NADP_OxRdtase_dom"/>
</dbReference>
<evidence type="ECO:0000256" key="1">
    <source>
        <dbReference type="ARBA" id="ARBA00004514"/>
    </source>
</evidence>
<dbReference type="PROSITE" id="PS00798">
    <property type="entry name" value="ALDOKETO_REDUCTASE_1"/>
    <property type="match status" value="1"/>
</dbReference>
<dbReference type="PRINTS" id="PR00069">
    <property type="entry name" value="ALDKETRDTASE"/>
</dbReference>
<dbReference type="InterPro" id="IPR044497">
    <property type="entry name" value="AKR4A/B"/>
</dbReference>
<evidence type="ECO:0000256" key="5">
    <source>
        <dbReference type="ARBA" id="ARBA00022857"/>
    </source>
</evidence>
<evidence type="ECO:0000259" key="15">
    <source>
        <dbReference type="Pfam" id="PF00248"/>
    </source>
</evidence>
<accession>A0AA41SN62</accession>
<keyword evidence="6" id="KW-0560">Oxidoreductase</keyword>
<dbReference type="PROSITE" id="PS00062">
    <property type="entry name" value="ALDOKETO_REDUCTASE_2"/>
    <property type="match status" value="1"/>
</dbReference>
<comment type="catalytic activity">
    <reaction evidence="10">
        <text>codeine + NADP(+) = codeinone + NADPH + H(+)</text>
        <dbReference type="Rhea" id="RHEA:19209"/>
        <dbReference type="ChEBI" id="CHEBI:15378"/>
        <dbReference type="ChEBI" id="CHEBI:57783"/>
        <dbReference type="ChEBI" id="CHEBI:57871"/>
        <dbReference type="ChEBI" id="CHEBI:58349"/>
        <dbReference type="ChEBI" id="CHEBI:58473"/>
        <dbReference type="EC" id="1.1.1.247"/>
    </reaction>
    <physiologicalReaction direction="left-to-right" evidence="10">
        <dbReference type="Rhea" id="RHEA:19210"/>
    </physiologicalReaction>
    <physiologicalReaction direction="right-to-left" evidence="10">
        <dbReference type="Rhea" id="RHEA:19211"/>
    </physiologicalReaction>
</comment>
<evidence type="ECO:0000256" key="3">
    <source>
        <dbReference type="ARBA" id="ARBA00022490"/>
    </source>
</evidence>
<dbReference type="AlphaFoldDB" id="A0AA41SN62"/>
<comment type="caution">
    <text evidence="16">The sequence shown here is derived from an EMBL/GenBank/DDBJ whole genome shotgun (WGS) entry which is preliminary data.</text>
</comment>
<keyword evidence="5" id="KW-0521">NADP</keyword>
<dbReference type="InterPro" id="IPR036812">
    <property type="entry name" value="NAD(P)_OxRdtase_dom_sf"/>
</dbReference>
<sequence>MESGGVPVITLNSGRKMPILGMGTAENLLEGSEKVKSVIVKAIEVGYRHFDTAFVYQTEESVGDAVAEALQLGLIKSRDELFITSKLWCTDGHADRVILALQNSLSVKPGKIVTPIPKNDIFPMDYKSVWAAMEECQKLGLTKSIGVSNFSCKILKEIIATANIPPAVNQVEMNPIWQQKKLRDYCKANNILVAAYSPLGAKGTYWGSSGVMDSEVLHRISLAKGKSIAQVSLRWIYEQGVIILVKSFNEVRMKENLKIFDWQLSVEDLEKIGQLPQSRAQTGDSYVSVTGAFKSVGELWDE</sequence>
<dbReference type="SUPFAM" id="SSF51430">
    <property type="entry name" value="NAD(P)-linked oxidoreductase"/>
    <property type="match status" value="1"/>
</dbReference>
<comment type="subcellular location">
    <subcellularLocation>
        <location evidence="1">Cytoplasm</location>
        <location evidence="1">Cytosol</location>
    </subcellularLocation>
</comment>
<evidence type="ECO:0000256" key="2">
    <source>
        <dbReference type="ARBA" id="ARBA00007905"/>
    </source>
</evidence>
<dbReference type="GO" id="GO:0009820">
    <property type="term" value="P:alkaloid metabolic process"/>
    <property type="evidence" value="ECO:0007669"/>
    <property type="project" value="UniProtKB-KW"/>
</dbReference>
<evidence type="ECO:0000256" key="10">
    <source>
        <dbReference type="ARBA" id="ARBA00052305"/>
    </source>
</evidence>
<dbReference type="InterPro" id="IPR020471">
    <property type="entry name" value="AKR"/>
</dbReference>
<dbReference type="Pfam" id="PF00248">
    <property type="entry name" value="Aldo_ket_red"/>
    <property type="match status" value="1"/>
</dbReference>
<comment type="pathway">
    <text evidence="11">Alkaloid biosynthesis; morphine biosynthesis.</text>
</comment>
<reference evidence="16" key="1">
    <citation type="submission" date="2022-03" db="EMBL/GenBank/DDBJ databases">
        <title>A functionally conserved STORR gene fusion in Papaver species that diverged 16.8 million years ago.</title>
        <authorList>
            <person name="Catania T."/>
        </authorList>
    </citation>
    <scope>NUCLEOTIDE SEQUENCE</scope>
    <source>
        <strain evidence="16">S-191538</strain>
    </source>
</reference>
<comment type="similarity">
    <text evidence="2">Belongs to the aldo/keto reductase family.</text>
</comment>
<evidence type="ECO:0000256" key="12">
    <source>
        <dbReference type="ARBA" id="ARBA00066826"/>
    </source>
</evidence>
<dbReference type="CDD" id="cd19124">
    <property type="entry name" value="AKR_AKR4A_4B"/>
    <property type="match status" value="1"/>
</dbReference>